<organism evidence="1 2">
    <name type="scientific">Puccinia striiformis</name>
    <dbReference type="NCBI Taxonomy" id="27350"/>
    <lineage>
        <taxon>Eukaryota</taxon>
        <taxon>Fungi</taxon>
        <taxon>Dikarya</taxon>
        <taxon>Basidiomycota</taxon>
        <taxon>Pucciniomycotina</taxon>
        <taxon>Pucciniomycetes</taxon>
        <taxon>Pucciniales</taxon>
        <taxon>Pucciniaceae</taxon>
        <taxon>Puccinia</taxon>
    </lineage>
</organism>
<comment type="caution">
    <text evidence="1">The sequence shown here is derived from an EMBL/GenBank/DDBJ whole genome shotgun (WGS) entry which is preliminary data.</text>
</comment>
<sequence>MGLSSSVDPFKEIPFIKNPEIPFAVISIQAPMIHMILENPAKDSQKQQQPL</sequence>
<accession>A0A2S4UWX1</accession>
<dbReference type="EMBL" id="PKSM01000225">
    <property type="protein sequence ID" value="POW01799.1"/>
    <property type="molecule type" value="Genomic_DNA"/>
</dbReference>
<reference evidence="2" key="3">
    <citation type="journal article" date="2018" name="Mol. Plant Microbe Interact.">
        <title>Genome sequence resources for the wheat stripe rust pathogen (Puccinia striiformis f. sp. tritici) and the barley stripe rust pathogen (Puccinia striiformis f. sp. hordei).</title>
        <authorList>
            <person name="Xia C."/>
            <person name="Wang M."/>
            <person name="Yin C."/>
            <person name="Cornejo O.E."/>
            <person name="Hulbert S.H."/>
            <person name="Chen X."/>
        </authorList>
    </citation>
    <scope>NUCLEOTIDE SEQUENCE [LARGE SCALE GENOMIC DNA]</scope>
    <source>
        <strain evidence="2">93TX-2</strain>
    </source>
</reference>
<keyword evidence="2" id="KW-1185">Reference proteome</keyword>
<dbReference type="VEuPathDB" id="FungiDB:PSHT_12376"/>
<reference evidence="1 2" key="1">
    <citation type="submission" date="2017-12" db="EMBL/GenBank/DDBJ databases">
        <title>Gene loss provides genomic basis for host adaptation in cereal stripe rust fungi.</title>
        <authorList>
            <person name="Xia C."/>
        </authorList>
    </citation>
    <scope>NUCLEOTIDE SEQUENCE [LARGE SCALE GENOMIC DNA]</scope>
    <source>
        <strain evidence="1 2">93TX-2</strain>
    </source>
</reference>
<dbReference type="Proteomes" id="UP000238274">
    <property type="component" value="Unassembled WGS sequence"/>
</dbReference>
<proteinExistence type="predicted"/>
<gene>
    <name evidence="1" type="ORF">PSHT_12376</name>
</gene>
<dbReference type="OrthoDB" id="2039at2759"/>
<reference evidence="2" key="2">
    <citation type="journal article" date="2018" name="BMC Genomics">
        <title>Genomic insights into host adaptation between the wheat stripe rust pathogen (Puccinia striiformis f. sp. tritici) and the barley stripe rust pathogen (Puccinia striiformis f. sp. hordei).</title>
        <authorList>
            <person name="Xia C."/>
            <person name="Wang M."/>
            <person name="Yin C."/>
            <person name="Cornejo O.E."/>
            <person name="Hulbert S.H."/>
            <person name="Chen X."/>
        </authorList>
    </citation>
    <scope>NUCLEOTIDE SEQUENCE [LARGE SCALE GENOMIC DNA]</scope>
    <source>
        <strain evidence="2">93TX-2</strain>
    </source>
</reference>
<name>A0A2S4UWX1_9BASI</name>
<protein>
    <submittedName>
        <fullName evidence="1">Uncharacterized protein</fullName>
    </submittedName>
</protein>
<dbReference type="AlphaFoldDB" id="A0A2S4UWX1"/>
<evidence type="ECO:0000313" key="2">
    <source>
        <dbReference type="Proteomes" id="UP000238274"/>
    </source>
</evidence>
<evidence type="ECO:0000313" key="1">
    <source>
        <dbReference type="EMBL" id="POW01799.1"/>
    </source>
</evidence>